<dbReference type="Pfam" id="PF00563">
    <property type="entry name" value="EAL"/>
    <property type="match status" value="1"/>
</dbReference>
<dbReference type="CDD" id="cd01948">
    <property type="entry name" value="EAL"/>
    <property type="match status" value="1"/>
</dbReference>
<organism evidence="4 5">
    <name type="scientific">Sinobaca qinghaiensis</name>
    <dbReference type="NCBI Taxonomy" id="342944"/>
    <lineage>
        <taxon>Bacteria</taxon>
        <taxon>Bacillati</taxon>
        <taxon>Bacillota</taxon>
        <taxon>Bacilli</taxon>
        <taxon>Bacillales</taxon>
        <taxon>Sporolactobacillaceae</taxon>
        <taxon>Sinobaca</taxon>
    </lineage>
</organism>
<dbReference type="AlphaFoldDB" id="A0A419V4V0"/>
<dbReference type="PANTHER" id="PTHR44757:SF2">
    <property type="entry name" value="BIOFILM ARCHITECTURE MAINTENANCE PROTEIN MBAA"/>
    <property type="match status" value="1"/>
</dbReference>
<dbReference type="CDD" id="cd01949">
    <property type="entry name" value="GGDEF"/>
    <property type="match status" value="1"/>
</dbReference>
<keyword evidence="5" id="KW-1185">Reference proteome</keyword>
<dbReference type="InterPro" id="IPR029787">
    <property type="entry name" value="Nucleotide_cyclase"/>
</dbReference>
<feature type="domain" description="EAL" evidence="2">
    <location>
        <begin position="358"/>
        <end position="608"/>
    </location>
</feature>
<feature type="transmembrane region" description="Helical" evidence="1">
    <location>
        <begin position="153"/>
        <end position="171"/>
    </location>
</feature>
<dbReference type="Gene3D" id="3.20.20.450">
    <property type="entry name" value="EAL domain"/>
    <property type="match status" value="1"/>
</dbReference>
<name>A0A419V4V0_9BACL</name>
<evidence type="ECO:0000256" key="1">
    <source>
        <dbReference type="SAM" id="Phobius"/>
    </source>
</evidence>
<gene>
    <name evidence="4" type="ORF">ATL39_1810</name>
</gene>
<evidence type="ECO:0000313" key="4">
    <source>
        <dbReference type="EMBL" id="RKD73514.1"/>
    </source>
</evidence>
<dbReference type="SMART" id="SM00052">
    <property type="entry name" value="EAL"/>
    <property type="match status" value="1"/>
</dbReference>
<comment type="caution">
    <text evidence="4">The sequence shown here is derived from an EMBL/GenBank/DDBJ whole genome shotgun (WGS) entry which is preliminary data.</text>
</comment>
<keyword evidence="1" id="KW-0472">Membrane</keyword>
<dbReference type="SUPFAM" id="SSF55073">
    <property type="entry name" value="Nucleotide cyclase"/>
    <property type="match status" value="1"/>
</dbReference>
<dbReference type="InterPro" id="IPR052155">
    <property type="entry name" value="Biofilm_reg_signaling"/>
</dbReference>
<reference evidence="4 5" key="1">
    <citation type="submission" date="2018-09" db="EMBL/GenBank/DDBJ databases">
        <title>Genomic Encyclopedia of Archaeal and Bacterial Type Strains, Phase II (KMG-II): from individual species to whole genera.</title>
        <authorList>
            <person name="Goeker M."/>
        </authorList>
    </citation>
    <scope>NUCLEOTIDE SEQUENCE [LARGE SCALE GENOMIC DNA]</scope>
    <source>
        <strain evidence="4 5">DSM 17008</strain>
    </source>
</reference>
<feature type="transmembrane region" description="Helical" evidence="1">
    <location>
        <begin position="49"/>
        <end position="67"/>
    </location>
</feature>
<dbReference type="Proteomes" id="UP000285120">
    <property type="component" value="Unassembled WGS sequence"/>
</dbReference>
<feature type="domain" description="GGDEF" evidence="3">
    <location>
        <begin position="217"/>
        <end position="350"/>
    </location>
</feature>
<protein>
    <submittedName>
        <fullName evidence="4">Diguanylate cyclase (GGDEF)-like protein</fullName>
    </submittedName>
</protein>
<dbReference type="NCBIfam" id="TIGR00254">
    <property type="entry name" value="GGDEF"/>
    <property type="match status" value="1"/>
</dbReference>
<evidence type="ECO:0000259" key="2">
    <source>
        <dbReference type="PROSITE" id="PS50883"/>
    </source>
</evidence>
<keyword evidence="1" id="KW-1133">Transmembrane helix</keyword>
<dbReference type="InterPro" id="IPR001633">
    <property type="entry name" value="EAL_dom"/>
</dbReference>
<feature type="transmembrane region" description="Helical" evidence="1">
    <location>
        <begin position="123"/>
        <end position="141"/>
    </location>
</feature>
<dbReference type="EMBL" id="RAPK01000008">
    <property type="protein sequence ID" value="RKD73514.1"/>
    <property type="molecule type" value="Genomic_DNA"/>
</dbReference>
<evidence type="ECO:0000259" key="3">
    <source>
        <dbReference type="PROSITE" id="PS50887"/>
    </source>
</evidence>
<dbReference type="PANTHER" id="PTHR44757">
    <property type="entry name" value="DIGUANYLATE CYCLASE DGCP"/>
    <property type="match status" value="1"/>
</dbReference>
<dbReference type="PROSITE" id="PS50883">
    <property type="entry name" value="EAL"/>
    <property type="match status" value="1"/>
</dbReference>
<feature type="transmembrane region" description="Helical" evidence="1">
    <location>
        <begin position="21"/>
        <end position="43"/>
    </location>
</feature>
<dbReference type="InterPro" id="IPR035919">
    <property type="entry name" value="EAL_sf"/>
</dbReference>
<dbReference type="OrthoDB" id="9759607at2"/>
<proteinExistence type="predicted"/>
<accession>A0A419V4V0</accession>
<sequence length="608" mass="69323">MKQIESYSKRKEAFLRSHTKALGQIIGTALIIGAVSFAVVDYYFSDMPYSILIGGSIIVLALIVLWVTQSSLSPKVQTYVISLLALIVPLLNFRYAMVGGQTIWALIFVFIIFSLFSLSRLPLISAGVTGLFTLAVLWWYLPEATLYLQMSDHIARMSLIIISLLIAFWINTLSIGKERIMLAYTEEIENASLTDSTLHMPNRRAFERRLEEWKEEHHFQVWIINIDRFHVINEIAGYQIGDNVLYQIKQRINDVLPKEAYVARGHQDDFLVYLSEKLHQKYEGLEESLLQSIYEPIQYKNHQFKLKASVGMAPSDQVGTDAAYVMKSAEYALREAKHQGGGQAVVCTKELSEESQYRMLITNRMTPEALQKEFSLLFQPQCETGSGRITGVEALIRWEEPENGFVSPETFIPIAEQNGFIHPLGDWVLREACKQTVEWAADGQIKVAVNISPQQLTHAGFAESVLAILKETNFPPDSLELEITEHVLALHMEEARTQLQMLRLNGVRIAIDDFGTGYSSLYVLQSFPLDKIKIPREFIQNVHMNSRKQHIVQFIIRMADDLKMDVLAEGIEVEEELRFLKEAGCRQAQGYYHYHPLNKNQLKQEVTG</sequence>
<dbReference type="PROSITE" id="PS50887">
    <property type="entry name" value="GGDEF"/>
    <property type="match status" value="1"/>
</dbReference>
<dbReference type="RefSeq" id="WP_120193002.1">
    <property type="nucleotide sequence ID" value="NZ_RAPK01000008.1"/>
</dbReference>
<keyword evidence="1" id="KW-0812">Transmembrane</keyword>
<dbReference type="InterPro" id="IPR043128">
    <property type="entry name" value="Rev_trsase/Diguanyl_cyclase"/>
</dbReference>
<dbReference type="SMART" id="SM00267">
    <property type="entry name" value="GGDEF"/>
    <property type="match status" value="1"/>
</dbReference>
<dbReference type="Gene3D" id="3.30.70.270">
    <property type="match status" value="1"/>
</dbReference>
<dbReference type="Pfam" id="PF00990">
    <property type="entry name" value="GGDEF"/>
    <property type="match status" value="1"/>
</dbReference>
<dbReference type="SUPFAM" id="SSF141868">
    <property type="entry name" value="EAL domain-like"/>
    <property type="match status" value="1"/>
</dbReference>
<evidence type="ECO:0000313" key="5">
    <source>
        <dbReference type="Proteomes" id="UP000285120"/>
    </source>
</evidence>
<dbReference type="InterPro" id="IPR000160">
    <property type="entry name" value="GGDEF_dom"/>
</dbReference>